<dbReference type="EMBL" id="PQIB02000008">
    <property type="protein sequence ID" value="RLN05623.1"/>
    <property type="molecule type" value="Genomic_DNA"/>
</dbReference>
<dbReference type="EC" id="2.4.1.207" evidence="8"/>
<dbReference type="OrthoDB" id="4781at2759"/>
<comment type="subcellular location">
    <subcellularLocation>
        <location evidence="8">Secreted</location>
        <location evidence="8">Cell wall</location>
    </subcellularLocation>
    <subcellularLocation>
        <location evidence="8">Secreted</location>
        <location evidence="8">Extracellular space</location>
        <location evidence="8">Apoplast</location>
    </subcellularLocation>
</comment>
<dbReference type="STRING" id="4540.A0A3L6RMQ1"/>
<evidence type="ECO:0000256" key="2">
    <source>
        <dbReference type="ARBA" id="ARBA00022801"/>
    </source>
</evidence>
<dbReference type="InterPro" id="IPR000757">
    <property type="entry name" value="Beta-glucanase-like"/>
</dbReference>
<keyword evidence="8" id="KW-0961">Cell wall biogenesis/degradation</keyword>
<dbReference type="PIRSF" id="PIRSF005604">
    <property type="entry name" value="XET"/>
    <property type="match status" value="1"/>
</dbReference>
<keyword evidence="2 8" id="KW-0378">Hydrolase</keyword>
<dbReference type="InterPro" id="IPR008263">
    <property type="entry name" value="GH16_AS"/>
</dbReference>
<evidence type="ECO:0000256" key="6">
    <source>
        <dbReference type="PIRSR" id="PIRSR005604-1"/>
    </source>
</evidence>
<dbReference type="GO" id="GO:0048046">
    <property type="term" value="C:apoplast"/>
    <property type="evidence" value="ECO:0007669"/>
    <property type="project" value="UniProtKB-SubCell"/>
</dbReference>
<feature type="active site" description="Proton donor" evidence="6">
    <location>
        <position position="104"/>
    </location>
</feature>
<dbReference type="Proteomes" id="UP000275267">
    <property type="component" value="Unassembled WGS sequence"/>
</dbReference>
<comment type="PTM">
    <text evidence="8">Contains at least one intrachain disulfide bond essential for its enzymatic activity.</text>
</comment>
<evidence type="ECO:0000256" key="7">
    <source>
        <dbReference type="PIRSR" id="PIRSR005604-2"/>
    </source>
</evidence>
<dbReference type="Gene3D" id="2.60.120.200">
    <property type="match status" value="2"/>
</dbReference>
<dbReference type="PROSITE" id="PS01034">
    <property type="entry name" value="GH16_1"/>
    <property type="match status" value="1"/>
</dbReference>
<keyword evidence="8" id="KW-0052">Apoplast</keyword>
<evidence type="ECO:0000256" key="5">
    <source>
        <dbReference type="ARBA" id="ARBA00023295"/>
    </source>
</evidence>
<dbReference type="GO" id="GO:0016762">
    <property type="term" value="F:xyloglucan:xyloglucosyl transferase activity"/>
    <property type="evidence" value="ECO:0007669"/>
    <property type="project" value="UniProtKB-EC"/>
</dbReference>
<dbReference type="InterPro" id="IPR044791">
    <property type="entry name" value="Beta-glucanase/XTH"/>
</dbReference>
<keyword evidence="11" id="KW-1185">Reference proteome</keyword>
<keyword evidence="1 8" id="KW-0808">Transferase</keyword>
<dbReference type="GO" id="GO:0071555">
    <property type="term" value="P:cell wall organization"/>
    <property type="evidence" value="ECO:0007669"/>
    <property type="project" value="UniProtKB-KW"/>
</dbReference>
<dbReference type="GO" id="GO:0010411">
    <property type="term" value="P:xyloglucan metabolic process"/>
    <property type="evidence" value="ECO:0007669"/>
    <property type="project" value="InterPro"/>
</dbReference>
<reference evidence="11" key="1">
    <citation type="journal article" date="2019" name="Nat. Commun.">
        <title>The genome of broomcorn millet.</title>
        <authorList>
            <person name="Zou C."/>
            <person name="Miki D."/>
            <person name="Li D."/>
            <person name="Tang Q."/>
            <person name="Xiao L."/>
            <person name="Rajput S."/>
            <person name="Deng P."/>
            <person name="Jia W."/>
            <person name="Huang R."/>
            <person name="Zhang M."/>
            <person name="Sun Y."/>
            <person name="Hu J."/>
            <person name="Fu X."/>
            <person name="Schnable P.S."/>
            <person name="Li F."/>
            <person name="Zhang H."/>
            <person name="Feng B."/>
            <person name="Zhu X."/>
            <person name="Liu R."/>
            <person name="Schnable J.C."/>
            <person name="Zhu J.-K."/>
            <person name="Zhang H."/>
        </authorList>
    </citation>
    <scope>NUCLEOTIDE SEQUENCE [LARGE SCALE GENOMIC DNA]</scope>
</reference>
<comment type="function">
    <text evidence="8">Catalyzes xyloglucan endohydrolysis (XEH) and/or endotransglycosylation (XET). Cleaves and religates xyloglucan polymers, an essential constituent of the primary cell wall, and thereby participates in cell wall construction of growing tissues.</text>
</comment>
<proteinExistence type="inferred from homology"/>
<evidence type="ECO:0000313" key="11">
    <source>
        <dbReference type="Proteomes" id="UP000275267"/>
    </source>
</evidence>
<sequence>MRQARILTALYFILTISPAISDMTDSIEMMWGNTQVLYDSAGHQIMSLTLDRWTTSAFRSKSQYLFGRFDIDIKLVPKESAGTVTTVYMVTEGPWQYHDEIDLEFLGNTTGEPYTLHTNIYAKGKGGREKQYRLWFDPTEDFNTYSIIWNLPMRMYASIWNAEDWATQGGRIKTDWSQAPFTAFFRNYTANACVPYNKAWICGQGSGDSSWFNQELDEEGQQKLKDVDDKNKMYDYCTDSRRFPDGYPPECASPVEVIQQAYRKGGEGVKH</sequence>
<dbReference type="GO" id="GO:0004553">
    <property type="term" value="F:hydrolase activity, hydrolyzing O-glycosyl compounds"/>
    <property type="evidence" value="ECO:0007669"/>
    <property type="project" value="InterPro"/>
</dbReference>
<feature type="signal peptide" evidence="8">
    <location>
        <begin position="1"/>
        <end position="21"/>
    </location>
</feature>
<evidence type="ECO:0000256" key="3">
    <source>
        <dbReference type="ARBA" id="ARBA00023157"/>
    </source>
</evidence>
<dbReference type="InterPro" id="IPR016455">
    <property type="entry name" value="XTH"/>
</dbReference>
<feature type="glycosylation site" description="N-linked (GlcNAc...) asparagine" evidence="7">
    <location>
        <position position="108"/>
    </location>
</feature>
<dbReference type="GO" id="GO:0042546">
    <property type="term" value="P:cell wall biogenesis"/>
    <property type="evidence" value="ECO:0007669"/>
    <property type="project" value="InterPro"/>
</dbReference>
<dbReference type="InterPro" id="IPR008264">
    <property type="entry name" value="Beta_glucanase"/>
</dbReference>
<evidence type="ECO:0000256" key="4">
    <source>
        <dbReference type="ARBA" id="ARBA00023180"/>
    </source>
</evidence>
<dbReference type="PANTHER" id="PTHR31062">
    <property type="entry name" value="XYLOGLUCAN ENDOTRANSGLUCOSYLASE/HYDROLASE PROTEIN 8-RELATED"/>
    <property type="match status" value="1"/>
</dbReference>
<dbReference type="InterPro" id="IPR010713">
    <property type="entry name" value="XET_C"/>
</dbReference>
<dbReference type="Pfam" id="PF00722">
    <property type="entry name" value="Glyco_hydro_16"/>
    <property type="match status" value="2"/>
</dbReference>
<keyword evidence="5 8" id="KW-0326">Glycosidase</keyword>
<dbReference type="PROSITE" id="PS51762">
    <property type="entry name" value="GH16_2"/>
    <property type="match status" value="1"/>
</dbReference>
<feature type="chain" id="PRO_5017854694" description="Xyloglucan endotransglucosylase/hydrolase" evidence="8">
    <location>
        <begin position="22"/>
        <end position="271"/>
    </location>
</feature>
<dbReference type="AlphaFoldDB" id="A0A3L6RMQ1"/>
<gene>
    <name evidence="10" type="ORF">C2845_PM13G07430</name>
</gene>
<keyword evidence="8" id="KW-0732">Signal</keyword>
<name>A0A3L6RMQ1_PANMI</name>
<protein>
    <recommendedName>
        <fullName evidence="8">Xyloglucan endotransglucosylase/hydrolase</fullName>
        <ecNumber evidence="8">2.4.1.207</ecNumber>
    </recommendedName>
</protein>
<keyword evidence="8" id="KW-0964">Secreted</keyword>
<comment type="similarity">
    <text evidence="8">Belongs to the glycosyl hydrolase 16 family.</text>
</comment>
<dbReference type="Pfam" id="PF06955">
    <property type="entry name" value="XET_C"/>
    <property type="match status" value="1"/>
</dbReference>
<accession>A0A3L6RMQ1</accession>
<feature type="domain" description="GH16" evidence="9">
    <location>
        <begin position="9"/>
        <end position="227"/>
    </location>
</feature>
<keyword evidence="8" id="KW-0134">Cell wall</keyword>
<keyword evidence="4" id="KW-0325">Glycoprotein</keyword>
<comment type="caution">
    <text evidence="10">The sequence shown here is derived from an EMBL/GenBank/DDBJ whole genome shotgun (WGS) entry which is preliminary data.</text>
</comment>
<evidence type="ECO:0000256" key="1">
    <source>
        <dbReference type="ARBA" id="ARBA00022679"/>
    </source>
</evidence>
<feature type="active site" description="Nucleophile" evidence="6">
    <location>
        <position position="100"/>
    </location>
</feature>
<dbReference type="InterPro" id="IPR013320">
    <property type="entry name" value="ConA-like_dom_sf"/>
</dbReference>
<keyword evidence="3" id="KW-1015">Disulfide bond</keyword>
<organism evidence="10 11">
    <name type="scientific">Panicum miliaceum</name>
    <name type="common">Proso millet</name>
    <name type="synonym">Broomcorn millet</name>
    <dbReference type="NCBI Taxonomy" id="4540"/>
    <lineage>
        <taxon>Eukaryota</taxon>
        <taxon>Viridiplantae</taxon>
        <taxon>Streptophyta</taxon>
        <taxon>Embryophyta</taxon>
        <taxon>Tracheophyta</taxon>
        <taxon>Spermatophyta</taxon>
        <taxon>Magnoliopsida</taxon>
        <taxon>Liliopsida</taxon>
        <taxon>Poales</taxon>
        <taxon>Poaceae</taxon>
        <taxon>PACMAD clade</taxon>
        <taxon>Panicoideae</taxon>
        <taxon>Panicodae</taxon>
        <taxon>Paniceae</taxon>
        <taxon>Panicinae</taxon>
        <taxon>Panicum</taxon>
        <taxon>Panicum sect. Panicum</taxon>
    </lineage>
</organism>
<evidence type="ECO:0000259" key="9">
    <source>
        <dbReference type="PROSITE" id="PS51762"/>
    </source>
</evidence>
<evidence type="ECO:0000256" key="8">
    <source>
        <dbReference type="RuleBase" id="RU361120"/>
    </source>
</evidence>
<evidence type="ECO:0000313" key="10">
    <source>
        <dbReference type="EMBL" id="RLN05623.1"/>
    </source>
</evidence>
<dbReference type="PRINTS" id="PR00737">
    <property type="entry name" value="GLHYDRLASE16"/>
</dbReference>
<dbReference type="SUPFAM" id="SSF49899">
    <property type="entry name" value="Concanavalin A-like lectins/glucanases"/>
    <property type="match status" value="1"/>
</dbReference>